<accession>A0ACC1QH40</accession>
<dbReference type="EMBL" id="JANAKD010002099">
    <property type="protein sequence ID" value="KAJ3474791.1"/>
    <property type="molecule type" value="Genomic_DNA"/>
</dbReference>
<keyword evidence="2" id="KW-1185">Reference proteome</keyword>
<dbReference type="Proteomes" id="UP001148737">
    <property type="component" value="Unassembled WGS sequence"/>
</dbReference>
<evidence type="ECO:0000313" key="2">
    <source>
        <dbReference type="Proteomes" id="UP001148737"/>
    </source>
</evidence>
<organism evidence="1 2">
    <name type="scientific">Lecanicillium saksenae</name>
    <dbReference type="NCBI Taxonomy" id="468837"/>
    <lineage>
        <taxon>Eukaryota</taxon>
        <taxon>Fungi</taxon>
        <taxon>Dikarya</taxon>
        <taxon>Ascomycota</taxon>
        <taxon>Pezizomycotina</taxon>
        <taxon>Sordariomycetes</taxon>
        <taxon>Hypocreomycetidae</taxon>
        <taxon>Hypocreales</taxon>
        <taxon>Cordycipitaceae</taxon>
        <taxon>Lecanicillium</taxon>
    </lineage>
</organism>
<gene>
    <name evidence="1" type="ORF">NLG97_g9692</name>
</gene>
<protein>
    <submittedName>
        <fullName evidence="1">Uncharacterized protein</fullName>
    </submittedName>
</protein>
<comment type="caution">
    <text evidence="1">The sequence shown here is derived from an EMBL/GenBank/DDBJ whole genome shotgun (WGS) entry which is preliminary data.</text>
</comment>
<name>A0ACC1QH40_9HYPO</name>
<sequence length="142" mass="15376">MSEMEVDNTPPPWALTPPPAPPGWEASAPASCNTLGNDEDCMIVEDCRASGTLCDATTTAAVDLNTTASGNRSTVEDVAEIELVKDSHALEEPHASADDFTDTGMVKNRTPVYHETFDAHNSAASDIRLQQHIRRQGTRWQP</sequence>
<evidence type="ECO:0000313" key="1">
    <source>
        <dbReference type="EMBL" id="KAJ3474791.1"/>
    </source>
</evidence>
<proteinExistence type="predicted"/>
<reference evidence="1" key="1">
    <citation type="submission" date="2022-07" db="EMBL/GenBank/DDBJ databases">
        <title>Genome Sequence of Lecanicillium saksenae.</title>
        <authorList>
            <person name="Buettner E."/>
        </authorList>
    </citation>
    <scope>NUCLEOTIDE SEQUENCE</scope>
    <source>
        <strain evidence="1">VT-O1</strain>
    </source>
</reference>